<dbReference type="AlphaFoldDB" id="A0A5E4MH06"/>
<evidence type="ECO:0000313" key="1">
    <source>
        <dbReference type="EMBL" id="VVC30647.1"/>
    </source>
</evidence>
<keyword evidence="2" id="KW-1185">Reference proteome</keyword>
<organism evidence="1 2">
    <name type="scientific">Cinara cedri</name>
    <dbReference type="NCBI Taxonomy" id="506608"/>
    <lineage>
        <taxon>Eukaryota</taxon>
        <taxon>Metazoa</taxon>
        <taxon>Ecdysozoa</taxon>
        <taxon>Arthropoda</taxon>
        <taxon>Hexapoda</taxon>
        <taxon>Insecta</taxon>
        <taxon>Pterygota</taxon>
        <taxon>Neoptera</taxon>
        <taxon>Paraneoptera</taxon>
        <taxon>Hemiptera</taxon>
        <taxon>Sternorrhyncha</taxon>
        <taxon>Aphidomorpha</taxon>
        <taxon>Aphidoidea</taxon>
        <taxon>Aphididae</taxon>
        <taxon>Lachninae</taxon>
        <taxon>Cinara</taxon>
    </lineage>
</organism>
<dbReference type="EMBL" id="CABPRJ010000529">
    <property type="protein sequence ID" value="VVC30647.1"/>
    <property type="molecule type" value="Genomic_DNA"/>
</dbReference>
<evidence type="ECO:0000313" key="2">
    <source>
        <dbReference type="Proteomes" id="UP000325440"/>
    </source>
</evidence>
<reference evidence="1 2" key="1">
    <citation type="submission" date="2019-08" db="EMBL/GenBank/DDBJ databases">
        <authorList>
            <person name="Alioto T."/>
            <person name="Alioto T."/>
            <person name="Gomez Garrido J."/>
        </authorList>
    </citation>
    <scope>NUCLEOTIDE SEQUENCE [LARGE SCALE GENOMIC DNA]</scope>
</reference>
<proteinExistence type="predicted"/>
<protein>
    <submittedName>
        <fullName evidence="1">Uncharacterized protein</fullName>
    </submittedName>
</protein>
<name>A0A5E4MH06_9HEMI</name>
<dbReference type="Proteomes" id="UP000325440">
    <property type="component" value="Unassembled WGS sequence"/>
</dbReference>
<accession>A0A5E4MH06</accession>
<sequence length="86" mass="9762">MDYKTGSSRTSTLVLSLAFPKPLKLRMSEQRVRWAVCSFDGGTEEAEGEVELEQGLRSSDPSYNTTDTCRQFGKKLPRRIELYALK</sequence>
<gene>
    <name evidence="1" type="ORF">CINCED_3A005232</name>
</gene>